<dbReference type="InterPro" id="IPR020802">
    <property type="entry name" value="TesA-like"/>
</dbReference>
<dbReference type="SUPFAM" id="SSF53474">
    <property type="entry name" value="alpha/beta-Hydrolases"/>
    <property type="match status" value="1"/>
</dbReference>
<protein>
    <submittedName>
        <fullName evidence="4">Alpha/beta fold hydrolase</fullName>
    </submittedName>
</protein>
<sequence length="250" mass="27567">MNSAVDSGVWIRRYRPAAEAGVRLLCLPHAGGAASYYVPVAGALAPAVDVLAVQYPGRQDRRTETPLASLRELAARITEAVTDDGDDRPLALFGHSMGALVGYEVALRLEEAGRGPVHLFVSGRRAPSAVRPSEDMHKRSDALLIEGVRRLSGTDDQVFEDEELVRMVLPAIRADYRAVETYEPRPGDRLRCPVTVLTGDRDTMTTVEEARAWEHHTDGPNELHVFPGGHFYLNDRPQAVLDVVRRSLRL</sequence>
<keyword evidence="5" id="KW-1185">Reference proteome</keyword>
<keyword evidence="2 4" id="KW-0378">Hydrolase</keyword>
<dbReference type="InterPro" id="IPR001031">
    <property type="entry name" value="Thioesterase"/>
</dbReference>
<dbReference type="PANTHER" id="PTHR11487:SF0">
    <property type="entry name" value="S-ACYL FATTY ACID SYNTHASE THIOESTERASE, MEDIUM CHAIN"/>
    <property type="match status" value="1"/>
</dbReference>
<dbReference type="InterPro" id="IPR012223">
    <property type="entry name" value="TEII"/>
</dbReference>
<dbReference type="Proteomes" id="UP001500610">
    <property type="component" value="Unassembled WGS sequence"/>
</dbReference>
<comment type="similarity">
    <text evidence="1">Belongs to the thioesterase family.</text>
</comment>
<dbReference type="Pfam" id="PF00975">
    <property type="entry name" value="Thioesterase"/>
    <property type="match status" value="1"/>
</dbReference>
<evidence type="ECO:0000313" key="4">
    <source>
        <dbReference type="EMBL" id="GAA4968628.1"/>
    </source>
</evidence>
<dbReference type="RefSeq" id="WP_226030927.1">
    <property type="nucleotide sequence ID" value="NZ_BAABIV010000001.1"/>
</dbReference>
<gene>
    <name evidence="4" type="ORF">GCM10023257_00020</name>
</gene>
<accession>A0ABP9HDZ8</accession>
<organism evidence="4 5">
    <name type="scientific">Streptomyces hyderabadensis</name>
    <dbReference type="NCBI Taxonomy" id="598549"/>
    <lineage>
        <taxon>Bacteria</taxon>
        <taxon>Bacillati</taxon>
        <taxon>Actinomycetota</taxon>
        <taxon>Actinomycetes</taxon>
        <taxon>Kitasatosporales</taxon>
        <taxon>Streptomycetaceae</taxon>
        <taxon>Streptomyces</taxon>
    </lineage>
</organism>
<evidence type="ECO:0000256" key="1">
    <source>
        <dbReference type="ARBA" id="ARBA00007169"/>
    </source>
</evidence>
<comment type="caution">
    <text evidence="4">The sequence shown here is derived from an EMBL/GenBank/DDBJ whole genome shotgun (WGS) entry which is preliminary data.</text>
</comment>
<dbReference type="InterPro" id="IPR029058">
    <property type="entry name" value="AB_hydrolase_fold"/>
</dbReference>
<reference evidence="5" key="1">
    <citation type="journal article" date="2019" name="Int. J. Syst. Evol. Microbiol.">
        <title>The Global Catalogue of Microorganisms (GCM) 10K type strain sequencing project: providing services to taxonomists for standard genome sequencing and annotation.</title>
        <authorList>
            <consortium name="The Broad Institute Genomics Platform"/>
            <consortium name="The Broad Institute Genome Sequencing Center for Infectious Disease"/>
            <person name="Wu L."/>
            <person name="Ma J."/>
        </authorList>
    </citation>
    <scope>NUCLEOTIDE SEQUENCE [LARGE SCALE GENOMIC DNA]</scope>
    <source>
        <strain evidence="5">JCM 17657</strain>
    </source>
</reference>
<evidence type="ECO:0000313" key="5">
    <source>
        <dbReference type="Proteomes" id="UP001500610"/>
    </source>
</evidence>
<dbReference type="Gene3D" id="3.40.50.1820">
    <property type="entry name" value="alpha/beta hydrolase"/>
    <property type="match status" value="1"/>
</dbReference>
<dbReference type="EMBL" id="BAABIV010000001">
    <property type="protein sequence ID" value="GAA4968628.1"/>
    <property type="molecule type" value="Genomic_DNA"/>
</dbReference>
<proteinExistence type="inferred from homology"/>
<dbReference type="GO" id="GO:0016787">
    <property type="term" value="F:hydrolase activity"/>
    <property type="evidence" value="ECO:0007669"/>
    <property type="project" value="UniProtKB-KW"/>
</dbReference>
<evidence type="ECO:0000256" key="2">
    <source>
        <dbReference type="ARBA" id="ARBA00022801"/>
    </source>
</evidence>
<dbReference type="PANTHER" id="PTHR11487">
    <property type="entry name" value="THIOESTERASE"/>
    <property type="match status" value="1"/>
</dbReference>
<evidence type="ECO:0000259" key="3">
    <source>
        <dbReference type="SMART" id="SM00824"/>
    </source>
</evidence>
<feature type="domain" description="Thioesterase TesA-like" evidence="3">
    <location>
        <begin position="25"/>
        <end position="248"/>
    </location>
</feature>
<dbReference type="SMART" id="SM00824">
    <property type="entry name" value="PKS_TE"/>
    <property type="match status" value="1"/>
</dbReference>
<name>A0ABP9HDZ8_9ACTN</name>